<protein>
    <submittedName>
        <fullName evidence="1">Oidioi.mRNA.OKI2018_I69.chr1.g387.t1.cds</fullName>
    </submittedName>
</protein>
<dbReference type="Gene3D" id="3.40.50.300">
    <property type="entry name" value="P-loop containing nucleotide triphosphate hydrolases"/>
    <property type="match status" value="1"/>
</dbReference>
<dbReference type="EMBL" id="OU015566">
    <property type="protein sequence ID" value="CAG5102621.1"/>
    <property type="molecule type" value="Genomic_DNA"/>
</dbReference>
<organism evidence="1 2">
    <name type="scientific">Oikopleura dioica</name>
    <name type="common">Tunicate</name>
    <dbReference type="NCBI Taxonomy" id="34765"/>
    <lineage>
        <taxon>Eukaryota</taxon>
        <taxon>Metazoa</taxon>
        <taxon>Chordata</taxon>
        <taxon>Tunicata</taxon>
        <taxon>Appendicularia</taxon>
        <taxon>Copelata</taxon>
        <taxon>Oikopleuridae</taxon>
        <taxon>Oikopleura</taxon>
    </lineage>
</organism>
<keyword evidence="2" id="KW-1185">Reference proteome</keyword>
<accession>A0ABN7SK65</accession>
<reference evidence="1 2" key="1">
    <citation type="submission" date="2021-04" db="EMBL/GenBank/DDBJ databases">
        <authorList>
            <person name="Bliznina A."/>
        </authorList>
    </citation>
    <scope>NUCLEOTIDE SEQUENCE [LARGE SCALE GENOMIC DNA]</scope>
</reference>
<dbReference type="PANTHER" id="PTHR36978">
    <property type="entry name" value="P-LOOP CONTAINING NUCLEOTIDE TRIPHOSPHATE HYDROLASE"/>
    <property type="match status" value="1"/>
</dbReference>
<sequence>MIVIGCGFGRTGTLSLKTALDDLGFGPTYHMFENIKNNDNEFWTKIGLEKDPKIRHKLLKEFFDGSIYNSTVDFPGNVFFQDLMEIYPDAKVILTVRDSPDIWAKSAQETIFGYESGSRWSFERLPVVKEMLRFVPGMGSYQLTKLIETNISRMFLCENPAYSLSGLSEAYSDWIIFCKSKIPKEKLLILNSQMKNFQELMIEKASTAGTCLSKKEK</sequence>
<dbReference type="Pfam" id="PF17784">
    <property type="entry name" value="Sulfotransfer_4"/>
    <property type="match status" value="1"/>
</dbReference>
<dbReference type="PANTHER" id="PTHR36978:SF4">
    <property type="entry name" value="P-LOOP CONTAINING NUCLEOSIDE TRIPHOSPHATE HYDROLASE PROTEIN"/>
    <property type="match status" value="1"/>
</dbReference>
<proteinExistence type="predicted"/>
<name>A0ABN7SK65_OIKDI</name>
<evidence type="ECO:0000313" key="1">
    <source>
        <dbReference type="EMBL" id="CAG5102621.1"/>
    </source>
</evidence>
<dbReference type="InterPro" id="IPR027417">
    <property type="entry name" value="P-loop_NTPase"/>
</dbReference>
<dbReference type="SUPFAM" id="SSF52540">
    <property type="entry name" value="P-loop containing nucleoside triphosphate hydrolases"/>
    <property type="match status" value="1"/>
</dbReference>
<dbReference type="InterPro" id="IPR040632">
    <property type="entry name" value="Sulfotransfer_4"/>
</dbReference>
<evidence type="ECO:0000313" key="2">
    <source>
        <dbReference type="Proteomes" id="UP001158576"/>
    </source>
</evidence>
<gene>
    <name evidence="1" type="ORF">OKIOD_LOCUS9152</name>
</gene>
<dbReference type="Proteomes" id="UP001158576">
    <property type="component" value="Chromosome 1"/>
</dbReference>